<dbReference type="Proteomes" id="UP000177798">
    <property type="component" value="Chromosome 16"/>
</dbReference>
<reference evidence="3" key="1">
    <citation type="journal article" date="2017" name="Genome Biol. Evol.">
        <title>The complete genome sequence of the phytopathogenic fungus Sclerotinia sclerotiorum reveals insights into the genome architecture of broad host range pathogens.</title>
        <authorList>
            <person name="Derbyshire M."/>
            <person name="Denton-Giles M."/>
            <person name="Hegedus D."/>
            <person name="Seifbarghy S."/>
            <person name="Rollins J."/>
            <person name="van Kan J."/>
            <person name="Seidl M.F."/>
            <person name="Faino L."/>
            <person name="Mbengue M."/>
            <person name="Navaud O."/>
            <person name="Raffaele S."/>
            <person name="Hammond-Kosack K."/>
            <person name="Heard S."/>
            <person name="Oliver R."/>
        </authorList>
    </citation>
    <scope>NUCLEOTIDE SEQUENCE [LARGE SCALE GENOMIC DNA]</scope>
    <source>
        <strain evidence="3">ATCC 18683 / 1980 / Ss-1</strain>
    </source>
</reference>
<sequence>MAVTAAKKTTSIQSPLAAPAEGSQIVRQSTVFERSTSTVNAASVNSVRDVRYSLSEGTRPRQAEGLDIQRQISSLLYPRKPKTLPPSSFNPKVGTEMNVKKEDISPLTLFELSAKHPSSSSTESMHMLAQEIHPRSDFLMSAANQGIHPSRRFLLNLSPPPIQSPQNLHIQADSRVTISSPKIRINTETLQTKIQELRRASSASKRPRPIPSVMDESFFTNSPFQSEPYVSVSLSGQEKLNR</sequence>
<dbReference type="VEuPathDB" id="FungiDB:sscle_16g109040"/>
<feature type="compositionally biased region" description="Polar residues" evidence="1">
    <location>
        <begin position="232"/>
        <end position="242"/>
    </location>
</feature>
<dbReference type="AlphaFoldDB" id="A0A1D9QMH1"/>
<organism evidence="2 3">
    <name type="scientific">Sclerotinia sclerotiorum (strain ATCC 18683 / 1980 / Ss-1)</name>
    <name type="common">White mold</name>
    <name type="synonym">Whetzelinia sclerotiorum</name>
    <dbReference type="NCBI Taxonomy" id="665079"/>
    <lineage>
        <taxon>Eukaryota</taxon>
        <taxon>Fungi</taxon>
        <taxon>Dikarya</taxon>
        <taxon>Ascomycota</taxon>
        <taxon>Pezizomycotina</taxon>
        <taxon>Leotiomycetes</taxon>
        <taxon>Helotiales</taxon>
        <taxon>Sclerotiniaceae</taxon>
        <taxon>Sclerotinia</taxon>
    </lineage>
</organism>
<gene>
    <name evidence="2" type="ORF">sscle_16g109040</name>
</gene>
<evidence type="ECO:0000256" key="1">
    <source>
        <dbReference type="SAM" id="MobiDB-lite"/>
    </source>
</evidence>
<evidence type="ECO:0000313" key="2">
    <source>
        <dbReference type="EMBL" id="APA16134.1"/>
    </source>
</evidence>
<name>A0A1D9QMH1_SCLS1</name>
<feature type="region of interest" description="Disordered" evidence="1">
    <location>
        <begin position="198"/>
        <end position="242"/>
    </location>
</feature>
<protein>
    <submittedName>
        <fullName evidence="2">Uncharacterized protein</fullName>
    </submittedName>
</protein>
<dbReference type="OrthoDB" id="3540363at2759"/>
<evidence type="ECO:0000313" key="3">
    <source>
        <dbReference type="Proteomes" id="UP000177798"/>
    </source>
</evidence>
<feature type="region of interest" description="Disordered" evidence="1">
    <location>
        <begin position="1"/>
        <end position="24"/>
    </location>
</feature>
<accession>A0A1D9QMH1</accession>
<dbReference type="EMBL" id="CP017829">
    <property type="protein sequence ID" value="APA16134.1"/>
    <property type="molecule type" value="Genomic_DNA"/>
</dbReference>
<proteinExistence type="predicted"/>